<feature type="region of interest" description="Disordered" evidence="1">
    <location>
        <begin position="134"/>
        <end position="195"/>
    </location>
</feature>
<sequence>MVCHECGFNNKEGAAVCASCGSRLNSSERSRISSKHQHHDGDGDDPQPQGIAGLNEFEDTQPHNPFEDFDEFGQQTDAAHSSLKPAEDGVDAAQASHPVPWASVKPSAPYPSSVAAHNAFANAAYGVNSQNLADLVSPGHPKDADASRQVDDQNAASQMRGESPEGAVSDVGHPDSRKPPSSTAAQAHSSIEPAQGLSRFQHPTGIQSIETQTPQAGLGSANRNRLLAIVGIVVAAVIAVCLILIVIAQHGLLSGDTSRRSSTVGISQSKTNSSQASDTVFNAKKLNGIIAGFSDVDAAVAGKDINGSDAYASKLSKTKFVAAGLYLPIYLDAHSGKNPDSISASDIMMNTMSNDDANTAMADLGGADAVTQWLHQNGYPSSEIGRNFGDVAASSKGLENYSTAADSVAMLVATEKTGGMNLMTYDVTADGVKVPDGMQVAAHRGQGIKNAYNYFMIVKEKGHTIALAILTRNQSEDSVTSLTSKVLASIDSTIAK</sequence>
<evidence type="ECO:0000313" key="5">
    <source>
        <dbReference type="EMBL" id="XDS50474.1"/>
    </source>
</evidence>
<dbReference type="EMBL" id="CP129675">
    <property type="protein sequence ID" value="XDS45967.1"/>
    <property type="molecule type" value="Genomic_DNA"/>
</dbReference>
<dbReference type="EMBL" id="CP129683">
    <property type="protein sequence ID" value="XDS50474.1"/>
    <property type="molecule type" value="Genomic_DNA"/>
</dbReference>
<name>A0AB39UA76_9BIFI</name>
<dbReference type="RefSeq" id="WP_369341438.1">
    <property type="nucleotide sequence ID" value="NZ_CP129675.1"/>
</dbReference>
<feature type="transmembrane region" description="Helical" evidence="2">
    <location>
        <begin position="226"/>
        <end position="248"/>
    </location>
</feature>
<evidence type="ECO:0000256" key="2">
    <source>
        <dbReference type="SAM" id="Phobius"/>
    </source>
</evidence>
<dbReference type="InterPro" id="IPR012338">
    <property type="entry name" value="Beta-lactam/transpept-like"/>
</dbReference>
<keyword evidence="2" id="KW-0812">Transmembrane</keyword>
<dbReference type="SUPFAM" id="SSF56601">
    <property type="entry name" value="beta-lactamase/transpeptidase-like"/>
    <property type="match status" value="1"/>
</dbReference>
<proteinExistence type="predicted"/>
<accession>A0AB39UA76</accession>
<feature type="compositionally biased region" description="Basic and acidic residues" evidence="1">
    <location>
        <begin position="140"/>
        <end position="151"/>
    </location>
</feature>
<reference evidence="3" key="1">
    <citation type="submission" date="2023-07" db="EMBL/GenBank/DDBJ databases">
        <title>Bifidobacterium aquikefiriaerophilum sp. nov. and Bifidobacterium eccum sp. nov., isolated from water kefir.</title>
        <authorList>
            <person name="Breselge S."/>
            <person name="Bellassi P."/>
            <person name="Barcenilla C."/>
            <person name="Alvarez-Ordonez A."/>
            <person name="Morelli L."/>
            <person name="Cotter P.D."/>
        </authorList>
    </citation>
    <scope>NUCLEOTIDE SEQUENCE</scope>
    <source>
        <strain evidence="5">WK012_4_13</strain>
        <strain evidence="4">WK013_4_14</strain>
        <strain evidence="3">WK048_4_13</strain>
    </source>
</reference>
<dbReference type="AlphaFoldDB" id="A0AB39UA76"/>
<dbReference type="KEGG" id="bfk:QN062_08835"/>
<gene>
    <name evidence="5" type="ORF">QN062_08835</name>
    <name evidence="4" type="ORF">QN216_03030</name>
    <name evidence="3" type="ORF">QN217_07415</name>
</gene>
<dbReference type="EMBL" id="CP129682">
    <property type="protein sequence ID" value="XDS49251.1"/>
    <property type="molecule type" value="Genomic_DNA"/>
</dbReference>
<evidence type="ECO:0000313" key="3">
    <source>
        <dbReference type="EMBL" id="XDS45967.1"/>
    </source>
</evidence>
<evidence type="ECO:0000256" key="1">
    <source>
        <dbReference type="SAM" id="MobiDB-lite"/>
    </source>
</evidence>
<dbReference type="Gene3D" id="3.40.710.10">
    <property type="entry name" value="DD-peptidase/beta-lactamase superfamily"/>
    <property type="match status" value="1"/>
</dbReference>
<evidence type="ECO:0000313" key="4">
    <source>
        <dbReference type="EMBL" id="XDS49251.1"/>
    </source>
</evidence>
<keyword evidence="3" id="KW-0378">Hydrolase</keyword>
<feature type="region of interest" description="Disordered" evidence="1">
    <location>
        <begin position="27"/>
        <end position="95"/>
    </location>
</feature>
<feature type="compositionally biased region" description="Polar residues" evidence="1">
    <location>
        <begin position="179"/>
        <end position="189"/>
    </location>
</feature>
<organism evidence="3">
    <name type="scientific">Bifidobacterium fermentum</name>
    <dbReference type="NCBI Taxonomy" id="3059035"/>
    <lineage>
        <taxon>Bacteria</taxon>
        <taxon>Bacillati</taxon>
        <taxon>Actinomycetota</taxon>
        <taxon>Actinomycetes</taxon>
        <taxon>Bifidobacteriales</taxon>
        <taxon>Bifidobacteriaceae</taxon>
        <taxon>Bifidobacterium</taxon>
    </lineage>
</organism>
<protein>
    <submittedName>
        <fullName evidence="3">Serine hydrolase</fullName>
    </submittedName>
</protein>
<dbReference type="GO" id="GO:0016787">
    <property type="term" value="F:hydrolase activity"/>
    <property type="evidence" value="ECO:0007669"/>
    <property type="project" value="UniProtKB-KW"/>
</dbReference>
<keyword evidence="2" id="KW-1133">Transmembrane helix</keyword>
<keyword evidence="2" id="KW-0472">Membrane</keyword>